<organism evidence="2 3">
    <name type="scientific">Naematelia encephala</name>
    <dbReference type="NCBI Taxonomy" id="71784"/>
    <lineage>
        <taxon>Eukaryota</taxon>
        <taxon>Fungi</taxon>
        <taxon>Dikarya</taxon>
        <taxon>Basidiomycota</taxon>
        <taxon>Agaricomycotina</taxon>
        <taxon>Tremellomycetes</taxon>
        <taxon>Tremellales</taxon>
        <taxon>Naemateliaceae</taxon>
        <taxon>Naematelia</taxon>
    </lineage>
</organism>
<keyword evidence="2" id="KW-0131">Cell cycle</keyword>
<dbReference type="STRING" id="71784.A0A1Y2ALS5"/>
<accession>A0A1Y2ALS5</accession>
<feature type="compositionally biased region" description="Basic and acidic residues" evidence="1">
    <location>
        <begin position="624"/>
        <end position="646"/>
    </location>
</feature>
<dbReference type="Pfam" id="PF08045">
    <property type="entry name" value="CDC14"/>
    <property type="match status" value="1"/>
</dbReference>
<evidence type="ECO:0000313" key="2">
    <source>
        <dbReference type="EMBL" id="ORY22905.1"/>
    </source>
</evidence>
<dbReference type="OrthoDB" id="5357220at2759"/>
<comment type="caution">
    <text evidence="2">The sequence shown here is derived from an EMBL/GenBank/DDBJ whole genome shotgun (WGS) entry which is preliminary data.</text>
</comment>
<keyword evidence="2" id="KW-0132">Cell division</keyword>
<dbReference type="InterPro" id="IPR012535">
    <property type="entry name" value="Cell_div_Cdc14"/>
</dbReference>
<dbReference type="GO" id="GO:0051301">
    <property type="term" value="P:cell division"/>
    <property type="evidence" value="ECO:0007669"/>
    <property type="project" value="UniProtKB-KW"/>
</dbReference>
<feature type="region of interest" description="Disordered" evidence="1">
    <location>
        <begin position="408"/>
        <end position="666"/>
    </location>
</feature>
<feature type="compositionally biased region" description="Low complexity" evidence="1">
    <location>
        <begin position="422"/>
        <end position="455"/>
    </location>
</feature>
<sequence length="704" mass="75715">MVAASSLRSSDRRRYTALRGVETSLVGCCLNADRFKGSSQRFTEGTLTLASFVGLQIHTSLVNLLTRHTQTLSRQSQLRPEDISTIVNELSLIIGILQGLCLLSTNCKTSLGEPYVLEILIDLLLLLRTQPPPTVSTPNHTSASDGSPETRSIVYSILDLLCCVLVDSPVNARAFERLSGLEAVVRVLKGTGVAKEIRMKCLEFLYFYLLPENSQPPPRAVSSSSTSSSSSGESLLYPPSPLSSSTSSIGSNGRISPSPLPKSQSHSHFQMESKYRDLDIPFIPQTPKKPVQPSLGYLTPSTHHRRVSGSMSMSSTPSLAPVPASPREMPIKGERSVPEMPSTRHMQDDRRWSVMETPSVNAGLGLGLPKSSSVSTDLSTVARDGPPPIVPVSGMGLKRDVTAVRLDRQLSDDTHAPTFTDPFSETRSSSGSSTAVPPTASRQSSGMSRSSTQPSLSLLASQPGREGMVQRRTSARRSSKSPLVQSSIPALPKMNPPLSRQGDSSLLVPSSTGAPRAPKMRHSRTQSLLSALPPPSPAVPPMPRVPSVHRHTPSTPSRADADNKAQPTPQPTPARRAFPSELTRGIPPSASSPSLSRLAPPTPLGASKRIPSDKRGSVDVAPSHSEKDNKKGKKDVKSVEEKKELRGSAPRWVNPARVSPPLLPKEDQAPKMVAELVDADTRVSVWEFLPLGEEGGIISDRVRY</sequence>
<name>A0A1Y2ALS5_9TREE</name>
<keyword evidence="3" id="KW-1185">Reference proteome</keyword>
<proteinExistence type="predicted"/>
<feature type="compositionally biased region" description="Low complexity" evidence="1">
    <location>
        <begin position="308"/>
        <end position="318"/>
    </location>
</feature>
<feature type="compositionally biased region" description="Basic and acidic residues" evidence="1">
    <location>
        <begin position="269"/>
        <end position="279"/>
    </location>
</feature>
<feature type="compositionally biased region" description="Polar residues" evidence="1">
    <location>
        <begin position="501"/>
        <end position="513"/>
    </location>
</feature>
<feature type="region of interest" description="Disordered" evidence="1">
    <location>
        <begin position="363"/>
        <end position="394"/>
    </location>
</feature>
<reference evidence="2 3" key="1">
    <citation type="submission" date="2016-07" db="EMBL/GenBank/DDBJ databases">
        <title>Pervasive Adenine N6-methylation of Active Genes in Fungi.</title>
        <authorList>
            <consortium name="DOE Joint Genome Institute"/>
            <person name="Mondo S.J."/>
            <person name="Dannebaum R.O."/>
            <person name="Kuo R.C."/>
            <person name="Labutti K."/>
            <person name="Haridas S."/>
            <person name="Kuo A."/>
            <person name="Salamov A."/>
            <person name="Ahrendt S.R."/>
            <person name="Lipzen A."/>
            <person name="Sullivan W."/>
            <person name="Andreopoulos W.B."/>
            <person name="Clum A."/>
            <person name="Lindquist E."/>
            <person name="Daum C."/>
            <person name="Ramamoorthy G.K."/>
            <person name="Gryganskyi A."/>
            <person name="Culley D."/>
            <person name="Magnuson J.K."/>
            <person name="James T.Y."/>
            <person name="O'Malley M.A."/>
            <person name="Stajich J.E."/>
            <person name="Spatafora J.W."/>
            <person name="Visel A."/>
            <person name="Grigoriev I.V."/>
        </authorList>
    </citation>
    <scope>NUCLEOTIDE SEQUENCE [LARGE SCALE GENOMIC DNA]</scope>
    <source>
        <strain evidence="2 3">68-887.2</strain>
    </source>
</reference>
<feature type="compositionally biased region" description="Pro residues" evidence="1">
    <location>
        <begin position="532"/>
        <end position="544"/>
    </location>
</feature>
<dbReference type="PANTHER" id="PTHR34065">
    <property type="entry name" value="CELL DIVISION CONTROL PROTEIN 14"/>
    <property type="match status" value="1"/>
</dbReference>
<dbReference type="EMBL" id="MCFC01000086">
    <property type="protein sequence ID" value="ORY22905.1"/>
    <property type="molecule type" value="Genomic_DNA"/>
</dbReference>
<feature type="compositionally biased region" description="Low complexity" evidence="1">
    <location>
        <begin position="222"/>
        <end position="251"/>
    </location>
</feature>
<protein>
    <submittedName>
        <fullName evidence="2">Cell division control protein 14, SIN component-domain-containing protein</fullName>
    </submittedName>
</protein>
<dbReference type="InParanoid" id="A0A1Y2ALS5"/>
<dbReference type="PANTHER" id="PTHR34065:SF1">
    <property type="entry name" value="CELL DIVISION CONTROL PROTEIN 14"/>
    <property type="match status" value="1"/>
</dbReference>
<feature type="compositionally biased region" description="Polar residues" evidence="1">
    <location>
        <begin position="370"/>
        <end position="379"/>
    </location>
</feature>
<feature type="compositionally biased region" description="Low complexity" evidence="1">
    <location>
        <begin position="587"/>
        <end position="599"/>
    </location>
</feature>
<dbReference type="Proteomes" id="UP000193986">
    <property type="component" value="Unassembled WGS sequence"/>
</dbReference>
<feature type="region of interest" description="Disordered" evidence="1">
    <location>
        <begin position="217"/>
        <end position="348"/>
    </location>
</feature>
<evidence type="ECO:0000313" key="3">
    <source>
        <dbReference type="Proteomes" id="UP000193986"/>
    </source>
</evidence>
<evidence type="ECO:0000256" key="1">
    <source>
        <dbReference type="SAM" id="MobiDB-lite"/>
    </source>
</evidence>
<gene>
    <name evidence="2" type="ORF">BCR39DRAFT_562169</name>
</gene>
<dbReference type="AlphaFoldDB" id="A0A1Y2ALS5"/>